<accession>A0A170PGQ3</accession>
<keyword evidence="2" id="KW-0472">Membrane</keyword>
<dbReference type="SMART" id="SM00240">
    <property type="entry name" value="FHA"/>
    <property type="match status" value="1"/>
</dbReference>
<evidence type="ECO:0000259" key="3">
    <source>
        <dbReference type="PROSITE" id="PS50006"/>
    </source>
</evidence>
<dbReference type="Pfam" id="PF00498">
    <property type="entry name" value="FHA"/>
    <property type="match status" value="1"/>
</dbReference>
<dbReference type="PROSITE" id="PS50006">
    <property type="entry name" value="FHA_DOMAIN"/>
    <property type="match status" value="1"/>
</dbReference>
<keyword evidence="2" id="KW-0812">Transmembrane</keyword>
<dbReference type="EMBL" id="LN890655">
    <property type="protein sequence ID" value="CUS03877.2"/>
    <property type="molecule type" value="Genomic_DNA"/>
</dbReference>
<dbReference type="KEGG" id="pbf:CFX0092_A1999"/>
<protein>
    <recommendedName>
        <fullName evidence="3">FHA domain-containing protein</fullName>
    </recommendedName>
</protein>
<evidence type="ECO:0000313" key="5">
    <source>
        <dbReference type="Proteomes" id="UP000215027"/>
    </source>
</evidence>
<dbReference type="PANTHER" id="PTHR23308">
    <property type="entry name" value="NUCLEAR INHIBITOR OF PROTEIN PHOSPHATASE-1"/>
    <property type="match status" value="1"/>
</dbReference>
<dbReference type="Gene3D" id="3.40.50.410">
    <property type="entry name" value="von Willebrand factor, type A domain"/>
    <property type="match status" value="1"/>
</dbReference>
<dbReference type="OrthoDB" id="9816434at2"/>
<evidence type="ECO:0000256" key="2">
    <source>
        <dbReference type="SAM" id="Phobius"/>
    </source>
</evidence>
<dbReference type="Proteomes" id="UP000215027">
    <property type="component" value="Chromosome I"/>
</dbReference>
<dbReference type="InterPro" id="IPR013783">
    <property type="entry name" value="Ig-like_fold"/>
</dbReference>
<evidence type="ECO:0000313" key="4">
    <source>
        <dbReference type="EMBL" id="CUS03877.2"/>
    </source>
</evidence>
<dbReference type="InterPro" id="IPR000253">
    <property type="entry name" value="FHA_dom"/>
</dbReference>
<dbReference type="InterPro" id="IPR050923">
    <property type="entry name" value="Cell_Proc_Reg/RNA_Proc"/>
</dbReference>
<dbReference type="AlphaFoldDB" id="A0A170PGQ3"/>
<dbReference type="InterPro" id="IPR008984">
    <property type="entry name" value="SMAD_FHA_dom_sf"/>
</dbReference>
<dbReference type="Gene3D" id="2.60.40.10">
    <property type="entry name" value="Immunoglobulins"/>
    <property type="match status" value="1"/>
</dbReference>
<keyword evidence="2" id="KW-1133">Transmembrane helix</keyword>
<dbReference type="Gene3D" id="2.60.200.20">
    <property type="match status" value="1"/>
</dbReference>
<reference evidence="4" key="1">
    <citation type="submission" date="2016-01" db="EMBL/GenBank/DDBJ databases">
        <authorList>
            <person name="Mcilroy J.S."/>
            <person name="Karst M S."/>
            <person name="Albertsen M."/>
        </authorList>
    </citation>
    <scope>NUCLEOTIDE SEQUENCE</scope>
    <source>
        <strain evidence="4">Cfx-K</strain>
    </source>
</reference>
<name>A0A170PGQ3_9CHLR</name>
<sequence>MGHAHSRILRGLLAALSLILSVVVVVGAQETGQIGRLNITDSDTNTFPSVRLQVYGMDGQGAPLDFATEPLFASHNGFPVDEVVFDGKTPVGTLTVFLIDAAGGTSEQIPAIIAAIQQYASAGNMQEQIDHVAVYQIRADGPQQLLAPTSFFNGVANLFNTSQLTAEEGATSLYDSVISLIGEIEGMKPNPAMAASIVLISDGTDPGTSQAQPGDVTTRAAEAGVPIHTLHLENPGLGAGLELGRTYLRDLSTGSRGVAAELADPAGVASVWARIAGFREHSWIRYTVPEATGGPAQVEVSLLNNRDVRATTEVIISTAAPNVVINLPRESRSLTLPDLDEPVELQLSTAVTWLDGEQREVTSAELLVNGQQVADIPVNQLASFTAVIPNLTFGDNRLEVVARDIQGLISTSAPVIITVTQGAESSVPEELQPAGLNFNWTWLLWLLALAGLGVAGYWLWRRRAGSAAPAAGGSRRRRPRTPAGQPAASKPLDEGSAAVDFMGAGGYEPSFVMAHLEVIDAQTLMPEELTLGDAEVRIGRSPAQSQIAFRDDITVSRYHAVLRLEGNQYRIYDAGSTSGTYVNERQVPEYGLQLGDGDEIQLGAVRLRYRQL</sequence>
<dbReference type="SUPFAM" id="SSF49879">
    <property type="entry name" value="SMAD/FHA domain"/>
    <property type="match status" value="1"/>
</dbReference>
<keyword evidence="5" id="KW-1185">Reference proteome</keyword>
<feature type="domain" description="FHA" evidence="3">
    <location>
        <begin position="536"/>
        <end position="587"/>
    </location>
</feature>
<feature type="transmembrane region" description="Helical" evidence="2">
    <location>
        <begin position="440"/>
        <end position="460"/>
    </location>
</feature>
<dbReference type="InterPro" id="IPR036465">
    <property type="entry name" value="vWFA_dom_sf"/>
</dbReference>
<dbReference type="CDD" id="cd00060">
    <property type="entry name" value="FHA"/>
    <property type="match status" value="1"/>
</dbReference>
<gene>
    <name evidence="4" type="ORF">CFX0092_A1999</name>
</gene>
<proteinExistence type="predicted"/>
<feature type="region of interest" description="Disordered" evidence="1">
    <location>
        <begin position="469"/>
        <end position="493"/>
    </location>
</feature>
<evidence type="ECO:0000256" key="1">
    <source>
        <dbReference type="SAM" id="MobiDB-lite"/>
    </source>
</evidence>
<dbReference type="RefSeq" id="WP_095043307.1">
    <property type="nucleotide sequence ID" value="NZ_LN890655.1"/>
</dbReference>
<dbReference type="SUPFAM" id="SSF53300">
    <property type="entry name" value="vWA-like"/>
    <property type="match status" value="1"/>
</dbReference>
<organism evidence="4 5">
    <name type="scientific">Candidatus Promineifilum breve</name>
    <dbReference type="NCBI Taxonomy" id="1806508"/>
    <lineage>
        <taxon>Bacteria</taxon>
        <taxon>Bacillati</taxon>
        <taxon>Chloroflexota</taxon>
        <taxon>Ardenticatenia</taxon>
        <taxon>Candidatus Promineifilales</taxon>
        <taxon>Candidatus Promineifilaceae</taxon>
        <taxon>Candidatus Promineifilum</taxon>
    </lineage>
</organism>